<evidence type="ECO:0000256" key="4">
    <source>
        <dbReference type="ARBA" id="ARBA00022634"/>
    </source>
</evidence>
<evidence type="ECO:0000256" key="6">
    <source>
        <dbReference type="ARBA" id="ARBA00023002"/>
    </source>
</evidence>
<keyword evidence="7" id="KW-0215">Deoxyribonucleotide synthesis</keyword>
<dbReference type="EC" id="1.17.4.1" evidence="11"/>
<evidence type="ECO:0000256" key="8">
    <source>
        <dbReference type="ARBA" id="ARBA00023157"/>
    </source>
</evidence>
<keyword evidence="9 11" id="KW-0170">Cobalt</keyword>
<keyword evidence="3 11" id="KW-0846">Cobalamin</keyword>
<dbReference type="InterPro" id="IPR050862">
    <property type="entry name" value="RdRp_reductase_class-2"/>
</dbReference>
<comment type="catalytic activity">
    <reaction evidence="10 11">
        <text>a 2'-deoxyribonucleoside 5'-diphosphate + [thioredoxin]-disulfide + H2O = a ribonucleoside 5'-diphosphate + [thioredoxin]-dithiol</text>
        <dbReference type="Rhea" id="RHEA:23252"/>
        <dbReference type="Rhea" id="RHEA-COMP:10698"/>
        <dbReference type="Rhea" id="RHEA-COMP:10700"/>
        <dbReference type="ChEBI" id="CHEBI:15377"/>
        <dbReference type="ChEBI" id="CHEBI:29950"/>
        <dbReference type="ChEBI" id="CHEBI:50058"/>
        <dbReference type="ChEBI" id="CHEBI:57930"/>
        <dbReference type="ChEBI" id="CHEBI:73316"/>
        <dbReference type="EC" id="1.17.4.1"/>
    </reaction>
</comment>
<dbReference type="SUPFAM" id="SSF51998">
    <property type="entry name" value="PFL-like glycyl radical enzymes"/>
    <property type="match status" value="1"/>
</dbReference>
<comment type="function">
    <text evidence="11">Catalyzes the reduction of ribonucleotides to deoxyribonucleotides. May function to provide a pool of deoxyribonucleotide precursors for DNA repair during oxygen limitation and/or for immediate growth after restoration of oxygen.</text>
</comment>
<dbReference type="AlphaFoldDB" id="A0A7D6C9I7"/>
<dbReference type="InterPro" id="IPR013344">
    <property type="entry name" value="RNR_NrdJ/NrdZ"/>
</dbReference>
<evidence type="ECO:0000256" key="1">
    <source>
        <dbReference type="ARBA" id="ARBA00001922"/>
    </source>
</evidence>
<keyword evidence="5 11" id="KW-0547">Nucleotide-binding</keyword>
<evidence type="ECO:0000256" key="3">
    <source>
        <dbReference type="ARBA" id="ARBA00022628"/>
    </source>
</evidence>
<keyword evidence="6 11" id="KW-0560">Oxidoreductase</keyword>
<feature type="domain" description="Ribonucleotide reductase large subunit N-terminal" evidence="13">
    <location>
        <begin position="25"/>
        <end position="90"/>
    </location>
</feature>
<feature type="region of interest" description="Disordered" evidence="12">
    <location>
        <begin position="562"/>
        <end position="596"/>
    </location>
</feature>
<evidence type="ECO:0000256" key="7">
    <source>
        <dbReference type="ARBA" id="ARBA00023116"/>
    </source>
</evidence>
<feature type="domain" description="Ribonucleotide reductase large subunit C-terminal" evidence="14">
    <location>
        <begin position="93"/>
        <end position="407"/>
    </location>
</feature>
<keyword evidence="8" id="KW-1015">Disulfide bond</keyword>
<evidence type="ECO:0000259" key="14">
    <source>
        <dbReference type="Pfam" id="PF02867"/>
    </source>
</evidence>
<dbReference type="GO" id="GO:0004748">
    <property type="term" value="F:ribonucleoside-diphosphate reductase activity, thioredoxin disulfide as acceptor"/>
    <property type="evidence" value="ECO:0007669"/>
    <property type="project" value="UniProtKB-EC"/>
</dbReference>
<evidence type="ECO:0000256" key="12">
    <source>
        <dbReference type="SAM" id="MobiDB-lite"/>
    </source>
</evidence>
<evidence type="ECO:0000256" key="2">
    <source>
        <dbReference type="ARBA" id="ARBA00007405"/>
    </source>
</evidence>
<comment type="similarity">
    <text evidence="2 11">Belongs to the ribonucleoside diphosphate reductase class-2 family.</text>
</comment>
<keyword evidence="4 11" id="KW-0237">DNA synthesis</keyword>
<proteinExistence type="inferred from homology"/>
<dbReference type="Pfam" id="PF02867">
    <property type="entry name" value="Ribonuc_red_lgC"/>
    <property type="match status" value="2"/>
</dbReference>
<dbReference type="Gene3D" id="3.20.70.20">
    <property type="match status" value="1"/>
</dbReference>
<organism evidence="15">
    <name type="scientific">Micromonospora carbonacea</name>
    <dbReference type="NCBI Taxonomy" id="47853"/>
    <lineage>
        <taxon>Bacteria</taxon>
        <taxon>Bacillati</taxon>
        <taxon>Actinomycetota</taxon>
        <taxon>Actinomycetes</taxon>
        <taxon>Micromonosporales</taxon>
        <taxon>Micromonosporaceae</taxon>
        <taxon>Micromonospora</taxon>
    </lineage>
</organism>
<dbReference type="NCBIfam" id="TIGR02504">
    <property type="entry name" value="NrdJ_Z"/>
    <property type="match status" value="1"/>
</dbReference>
<evidence type="ECO:0000256" key="9">
    <source>
        <dbReference type="ARBA" id="ARBA00023285"/>
    </source>
</evidence>
<dbReference type="GO" id="GO:0071897">
    <property type="term" value="P:DNA biosynthetic process"/>
    <property type="evidence" value="ECO:0007669"/>
    <property type="project" value="UniProtKB-KW"/>
</dbReference>
<accession>A0A7D6C9I7</accession>
<gene>
    <name evidence="15" type="ORF">HZU44_18270</name>
</gene>
<evidence type="ECO:0000256" key="11">
    <source>
        <dbReference type="RuleBase" id="RU364064"/>
    </source>
</evidence>
<evidence type="ECO:0000256" key="10">
    <source>
        <dbReference type="ARBA" id="ARBA00047754"/>
    </source>
</evidence>
<feature type="domain" description="Ribonucleotide reductase large subunit C-terminal" evidence="14">
    <location>
        <begin position="411"/>
        <end position="557"/>
    </location>
</feature>
<dbReference type="InterPro" id="IPR013509">
    <property type="entry name" value="RNR_lsu_N"/>
</dbReference>
<reference evidence="15" key="1">
    <citation type="submission" date="2020-08" db="EMBL/GenBank/DDBJ databases">
        <title>A bifunctional nitrone conjugated secondary metabolite targeting the ribosome.</title>
        <authorList>
            <person name="Limbrick E.M."/>
            <person name="Graf M."/>
            <person name="Derewacz D.K."/>
            <person name="Nguyen F."/>
            <person name="Spraggins J.M."/>
            <person name="Wieland M."/>
            <person name="Ynigez-Gutierrez A.E."/>
            <person name="Reisman B.J."/>
            <person name="Zinshteyn B."/>
            <person name="McCulloch K."/>
            <person name="Iverson T.M."/>
            <person name="Green R."/>
            <person name="Wilson D.N."/>
            <person name="Bachmann B.O."/>
        </authorList>
    </citation>
    <scope>NUCLEOTIDE SEQUENCE</scope>
    <source>
        <strain evidence="15">Africana</strain>
    </source>
</reference>
<sequence>MSDGATVPGAPDVLRAKLGRRVTGPDGAVRIESVDDLLDRVATGLGAVEREYGADESTARVWAARFRALMAENRFWPSGRILNNCGTRQGQLASCFVLPVEDDLGAIFDTLKLAASCHRTGGGTGFDLTPLRERGAPISTAEAAGSSGPVSWLHLFDAETGVVMQGGKMRGANLASLSVRHPDVFEFIDAKAVVGRLANFNLSVTVDDAFMRTLIDGGEIDLVSPVGGRPRRRVPAAEIWRRISAQAWRTGDPGLLFTDMINRANPLLDRLGPIRTTNPCGEQTLYPYEPSTLGSVNLRAMTGPDGRLDTARLERTVEDAVRLLDNSIDASHYPDPRITAMARGNRRLGLGVMGFADLLIALGVRYDSTRALAVVDEVGGRIRAVAEATTRRLAAERGTFPNFDPARFDAPVRNCAVTTIAPTGTISMVAGCSSGIEPRFAPIWRKNVLVDGGVSYVDEDLAADVCAHGGVDPEQARRLIRERPVTELPMPEPVRDRYRYAHDVPGEWHVRIAAQWQRHIDNAVSKTVNLPRDCSVDDVAEVLTASWRLGCKGVSVYRQGSREQDLQEVAGARTGTDRPTPLAGDAGTGIDTGTGAVPQSRALLAATEGAL</sequence>
<dbReference type="InterPro" id="IPR000788">
    <property type="entry name" value="RNR_lg_C"/>
</dbReference>
<dbReference type="Pfam" id="PF00317">
    <property type="entry name" value="Ribonuc_red_lgN"/>
    <property type="match status" value="1"/>
</dbReference>
<dbReference type="PANTHER" id="PTHR43371">
    <property type="entry name" value="VITAMIN B12-DEPENDENT RIBONUCLEOTIDE REDUCTASE"/>
    <property type="match status" value="1"/>
</dbReference>
<dbReference type="PRINTS" id="PR01183">
    <property type="entry name" value="RIBORDTASEM1"/>
</dbReference>
<dbReference type="GO" id="GO:0009263">
    <property type="term" value="P:deoxyribonucleotide biosynthetic process"/>
    <property type="evidence" value="ECO:0007669"/>
    <property type="project" value="UniProtKB-KW"/>
</dbReference>
<evidence type="ECO:0000259" key="13">
    <source>
        <dbReference type="Pfam" id="PF00317"/>
    </source>
</evidence>
<dbReference type="GO" id="GO:0005524">
    <property type="term" value="F:ATP binding"/>
    <property type="evidence" value="ECO:0007669"/>
    <property type="project" value="InterPro"/>
</dbReference>
<dbReference type="CDD" id="cd02888">
    <property type="entry name" value="RNR_II_dimer"/>
    <property type="match status" value="1"/>
</dbReference>
<comment type="cofactor">
    <cofactor evidence="1 11">
        <name>adenosylcob(III)alamin</name>
        <dbReference type="ChEBI" id="CHEBI:18408"/>
    </cofactor>
</comment>
<dbReference type="GO" id="GO:0031419">
    <property type="term" value="F:cobalamin binding"/>
    <property type="evidence" value="ECO:0007669"/>
    <property type="project" value="UniProtKB-KW"/>
</dbReference>
<evidence type="ECO:0000313" key="15">
    <source>
        <dbReference type="EMBL" id="QLJ96842.1"/>
    </source>
</evidence>
<dbReference type="PANTHER" id="PTHR43371:SF1">
    <property type="entry name" value="RIBONUCLEOSIDE-DIPHOSPHATE REDUCTASE"/>
    <property type="match status" value="1"/>
</dbReference>
<dbReference type="EMBL" id="CP058905">
    <property type="protein sequence ID" value="QLJ96842.1"/>
    <property type="molecule type" value="Genomic_DNA"/>
</dbReference>
<evidence type="ECO:0000256" key="5">
    <source>
        <dbReference type="ARBA" id="ARBA00022741"/>
    </source>
</evidence>
<name>A0A7D6C9I7_9ACTN</name>
<protein>
    <recommendedName>
        <fullName evidence="11">Vitamin B12-dependent ribonucleotide reductase</fullName>
        <ecNumber evidence="11">1.17.4.1</ecNumber>
    </recommendedName>
</protein>